<dbReference type="PROSITE" id="PS00107">
    <property type="entry name" value="PROTEIN_KINASE_ATP"/>
    <property type="match status" value="1"/>
</dbReference>
<dbReference type="FunFam" id="3.30.200.20:FF:000600">
    <property type="entry name" value="Serine/threonine-protein kinase PLK"/>
    <property type="match status" value="1"/>
</dbReference>
<dbReference type="GO" id="GO:0000922">
    <property type="term" value="C:spindle pole"/>
    <property type="evidence" value="ECO:0007669"/>
    <property type="project" value="TreeGrafter"/>
</dbReference>
<dbReference type="GO" id="GO:0000776">
    <property type="term" value="C:kinetochore"/>
    <property type="evidence" value="ECO:0007669"/>
    <property type="project" value="TreeGrafter"/>
</dbReference>
<dbReference type="SMART" id="SM00220">
    <property type="entry name" value="S_TKc"/>
    <property type="match status" value="1"/>
</dbReference>
<dbReference type="InterPro" id="IPR036947">
    <property type="entry name" value="POLO_box_dom_sf"/>
</dbReference>
<dbReference type="Proteomes" id="UP001177744">
    <property type="component" value="Unassembled WGS sequence"/>
</dbReference>
<dbReference type="GO" id="GO:0007052">
    <property type="term" value="P:mitotic spindle organization"/>
    <property type="evidence" value="ECO:0007669"/>
    <property type="project" value="TreeGrafter"/>
</dbReference>
<feature type="region of interest" description="Disordered" evidence="4">
    <location>
        <begin position="114"/>
        <end position="143"/>
    </location>
</feature>
<organism evidence="6 7">
    <name type="scientific">Cnephaeus nilssonii</name>
    <name type="common">Northern bat</name>
    <name type="synonym">Eptesicus nilssonii</name>
    <dbReference type="NCBI Taxonomy" id="3371016"/>
    <lineage>
        <taxon>Eukaryota</taxon>
        <taxon>Metazoa</taxon>
        <taxon>Chordata</taxon>
        <taxon>Craniata</taxon>
        <taxon>Vertebrata</taxon>
        <taxon>Euteleostomi</taxon>
        <taxon>Mammalia</taxon>
        <taxon>Eutheria</taxon>
        <taxon>Laurasiatheria</taxon>
        <taxon>Chiroptera</taxon>
        <taxon>Yangochiroptera</taxon>
        <taxon>Vespertilionidae</taxon>
        <taxon>Cnephaeus</taxon>
    </lineage>
</organism>
<feature type="non-terminal residue" evidence="6">
    <location>
        <position position="838"/>
    </location>
</feature>
<evidence type="ECO:0000259" key="5">
    <source>
        <dbReference type="PROSITE" id="PS50011"/>
    </source>
</evidence>
<dbReference type="SUPFAM" id="SSF82615">
    <property type="entry name" value="Polo-box domain"/>
    <property type="match status" value="1"/>
</dbReference>
<dbReference type="GO" id="GO:0006974">
    <property type="term" value="P:DNA damage response"/>
    <property type="evidence" value="ECO:0007669"/>
    <property type="project" value="TreeGrafter"/>
</dbReference>
<dbReference type="InterPro" id="IPR008271">
    <property type="entry name" value="Ser/Thr_kinase_AS"/>
</dbReference>
<dbReference type="Pfam" id="PF00069">
    <property type="entry name" value="Pkinase"/>
    <property type="match status" value="1"/>
</dbReference>
<accession>A0AA40I5J2</accession>
<dbReference type="GO" id="GO:2000045">
    <property type="term" value="P:regulation of G1/S transition of mitotic cell cycle"/>
    <property type="evidence" value="ECO:0007669"/>
    <property type="project" value="TreeGrafter"/>
</dbReference>
<evidence type="ECO:0000256" key="2">
    <source>
        <dbReference type="ARBA" id="ARBA00022840"/>
    </source>
</evidence>
<dbReference type="Gene3D" id="3.30.200.20">
    <property type="entry name" value="Phosphorylase Kinase, domain 1"/>
    <property type="match status" value="1"/>
</dbReference>
<evidence type="ECO:0000256" key="1">
    <source>
        <dbReference type="ARBA" id="ARBA00022741"/>
    </source>
</evidence>
<keyword evidence="7" id="KW-1185">Reference proteome</keyword>
<feature type="region of interest" description="Disordered" evidence="4">
    <location>
        <begin position="24"/>
        <end position="93"/>
    </location>
</feature>
<dbReference type="GO" id="GO:0005634">
    <property type="term" value="C:nucleus"/>
    <property type="evidence" value="ECO:0007669"/>
    <property type="project" value="TreeGrafter"/>
</dbReference>
<evidence type="ECO:0000256" key="3">
    <source>
        <dbReference type="PROSITE-ProRule" id="PRU10141"/>
    </source>
</evidence>
<dbReference type="GO" id="GO:0004672">
    <property type="term" value="F:protein kinase activity"/>
    <property type="evidence" value="ECO:0007669"/>
    <property type="project" value="InterPro"/>
</dbReference>
<dbReference type="GO" id="GO:0005813">
    <property type="term" value="C:centrosome"/>
    <property type="evidence" value="ECO:0007669"/>
    <property type="project" value="TreeGrafter"/>
</dbReference>
<dbReference type="PANTHER" id="PTHR24345:SF43">
    <property type="entry name" value="INACTIVE SERINE_THREONINE-PROTEIN KINASE PLK5"/>
    <property type="match status" value="1"/>
</dbReference>
<dbReference type="GO" id="GO:0005737">
    <property type="term" value="C:cytoplasm"/>
    <property type="evidence" value="ECO:0007669"/>
    <property type="project" value="TreeGrafter"/>
</dbReference>
<dbReference type="PROSITE" id="PS50011">
    <property type="entry name" value="PROTEIN_KINASE_DOM"/>
    <property type="match status" value="1"/>
</dbReference>
<evidence type="ECO:0000256" key="4">
    <source>
        <dbReference type="SAM" id="MobiDB-lite"/>
    </source>
</evidence>
<name>A0AA40I5J2_CNENI</name>
<dbReference type="SUPFAM" id="SSF56112">
    <property type="entry name" value="Protein kinase-like (PK-like)"/>
    <property type="match status" value="1"/>
</dbReference>
<protein>
    <recommendedName>
        <fullName evidence="5">Protein kinase domain-containing protein</fullName>
    </recommendedName>
</protein>
<reference evidence="6" key="1">
    <citation type="submission" date="2023-06" db="EMBL/GenBank/DDBJ databases">
        <title>Reference genome for the Northern bat (Eptesicus nilssonii), a most northern bat species.</title>
        <authorList>
            <person name="Laine V.N."/>
            <person name="Pulliainen A.T."/>
            <person name="Lilley T.M."/>
        </authorList>
    </citation>
    <scope>NUCLEOTIDE SEQUENCE</scope>
    <source>
        <strain evidence="6">BLF_Eptnil</strain>
        <tissue evidence="6">Kidney</tissue>
    </source>
</reference>
<dbReference type="Gene3D" id="3.30.1120.30">
    <property type="entry name" value="POLO box domain"/>
    <property type="match status" value="1"/>
</dbReference>
<evidence type="ECO:0000313" key="7">
    <source>
        <dbReference type="Proteomes" id="UP001177744"/>
    </source>
</evidence>
<feature type="binding site" evidence="3">
    <location>
        <position position="194"/>
    </location>
    <ligand>
        <name>ATP</name>
        <dbReference type="ChEBI" id="CHEBI:30616"/>
    </ligand>
</feature>
<dbReference type="InterPro" id="IPR011009">
    <property type="entry name" value="Kinase-like_dom_sf"/>
</dbReference>
<dbReference type="AlphaFoldDB" id="A0AA40I5J2"/>
<dbReference type="InterPro" id="IPR000719">
    <property type="entry name" value="Prot_kinase_dom"/>
</dbReference>
<feature type="compositionally biased region" description="Pro residues" evidence="4">
    <location>
        <begin position="114"/>
        <end position="134"/>
    </location>
</feature>
<feature type="domain" description="Protein kinase" evidence="5">
    <location>
        <begin position="165"/>
        <end position="403"/>
    </location>
</feature>
<comment type="caution">
    <text evidence="6">The sequence shown here is derived from an EMBL/GenBank/DDBJ whole genome shotgun (WGS) entry which is preliminary data.</text>
</comment>
<dbReference type="GO" id="GO:0005524">
    <property type="term" value="F:ATP binding"/>
    <property type="evidence" value="ECO:0007669"/>
    <property type="project" value="UniProtKB-UniRule"/>
</dbReference>
<feature type="compositionally biased region" description="Pro residues" evidence="4">
    <location>
        <begin position="74"/>
        <end position="84"/>
    </location>
</feature>
<sequence>MPKPLKSPKVDLWESGCLWGQQLPPHLQQAGRERRSCHWNSRQPASPLAHAPPTHLPSPAPDQPSSANRTRSPLSPPPHPPPPHRSAVPRAAARRCTARWSGWEAAQCPHPLPLPAPRSPLPAPRSPLPLPAGPPRGWSPGRGDGAVAASWSLLSCATRAPGRVYKRGKLIGKGAFSRCYKLTDMSTSTVFALKVVPRGGPGSGVEREIALHSRLRHRNIVAFHGHFADRDHVYLVLEYCSRKSLAHVLEVRQTLTEPEVRYYLRGLVSGLRYLHQQRIVHRDLKLSNFFLNKNMEVKIGDLGLAARCCCGTPNFLAPEVVSRNGHSCQSDIWALGCIMYMVLTGDPPFVAASLSEMYKNIREGRYPEPAHLSPNACRLIARLLAPNPAERPSLDHLLQDNFFTQGFTPDRLPPHSCHSPPIFAVPQPLGRLFRKVGQLLMSQCQLPCPYTPHEAACPGEDGSDADFMEWGSEASLLERGALQPEVPVHLVTQGTLQSDPAGSEGSPRQEVEAAIRNLQLCLNPGPPGPRERAVAHPLGSQVGGLFQQVWLRLPAVGREQWCLVSGWYPHGPASPRGEERLPVPTQSASPGLCLLRFLASQQALLLLFSDGTVQVSCSGDQVQLVLNGGPEELLLTVWERGQPAASYPPGILQSHGCPPLLASTCITRSACCRASSTPKGGPCEDTGPPGESGVIPISGSLTESHRQRPFTTGGSRGEVGCAAKSMNPQKQGSSNYRPAEDIDPARRVFLPPLPVRSAHPLIAHSSGQPPGETLSEPLPVTKFRTPPFLHSRASFLPLELWWCPTTDGPPLATPSSPPCQLAPELCLVAQWARSQLDL</sequence>
<dbReference type="PROSITE" id="PS00108">
    <property type="entry name" value="PROTEIN_KINASE_ST"/>
    <property type="match status" value="1"/>
</dbReference>
<proteinExistence type="predicted"/>
<dbReference type="PANTHER" id="PTHR24345">
    <property type="entry name" value="SERINE/THREONINE-PROTEIN KINASE PLK"/>
    <property type="match status" value="1"/>
</dbReference>
<dbReference type="InterPro" id="IPR017441">
    <property type="entry name" value="Protein_kinase_ATP_BS"/>
</dbReference>
<evidence type="ECO:0000313" key="6">
    <source>
        <dbReference type="EMBL" id="KAK1342942.1"/>
    </source>
</evidence>
<keyword evidence="2 3" id="KW-0067">ATP-binding</keyword>
<dbReference type="EMBL" id="JAULJE010000005">
    <property type="protein sequence ID" value="KAK1342942.1"/>
    <property type="molecule type" value="Genomic_DNA"/>
</dbReference>
<gene>
    <name evidence="6" type="ORF">QTO34_015710</name>
</gene>
<keyword evidence="1 3" id="KW-0547">Nucleotide-binding</keyword>
<dbReference type="Gene3D" id="1.10.510.10">
    <property type="entry name" value="Transferase(Phosphotransferase) domain 1"/>
    <property type="match status" value="1"/>
</dbReference>